<reference evidence="1 2" key="1">
    <citation type="submission" date="2016-05" db="EMBL/GenBank/DDBJ databases">
        <title>Paenibacillus oryzae. sp. nov., isolated from the rice root.</title>
        <authorList>
            <person name="Zhang J."/>
            <person name="Zhang X."/>
        </authorList>
    </citation>
    <scope>NUCLEOTIDE SEQUENCE [LARGE SCALE GENOMIC DNA]</scope>
    <source>
        <strain evidence="1 2">1DrF-4</strain>
    </source>
</reference>
<name>A0A1A5YTS9_9BACL</name>
<evidence type="ECO:0000313" key="2">
    <source>
        <dbReference type="Proteomes" id="UP000092024"/>
    </source>
</evidence>
<sequence length="526" mass="59022">MTKAGSIYCVWEPKLGLHTAVQITHVLQPEKKGKEPNVAVLLLDWTGSELPAIEELQSIKPLIINFYFWNDRYDHYITDGPVPSNYIYIGELPVLEENKPNSFSGWHGGSRLIKQLLWNRIPEDNRNAFKAASKRYDARVVIGEKEINARSNSLDLADYPNLADYTELDKLPCLTTLVAPDWNDGIAAYLRTQPLLYKIELGQGADTIDLTCTAITEVALNIEHTSKLILPENVESLRLSGLPASGTLTIRHEGRKGFCNGKGMTLRLEGGRPEMLQAISGLDELDSLELYNVSEADAGEIVSRFPALTSLQLWGKPGYIRNLERLSDLPKLEVLTTKDMFGFQSEDFPKPEQLPKLYMLWMTSLPEDAAKSIKQAYKNRVKQGLDLSIKQPRKPEWLADNLDNPLRSWDGREGISPALFKKAASLYRQLSAQARALTAASTKTSPSATNASAEGIRQSLETMLGEYVEGFNKLDRRHEFIYTEEREEIMGAAQKAVKDTFDALKSASVNIDEHAIWEHVDGLRDF</sequence>
<organism evidence="1 2">
    <name type="scientific">Paenibacillus oryzae</name>
    <dbReference type="NCBI Taxonomy" id="1844972"/>
    <lineage>
        <taxon>Bacteria</taxon>
        <taxon>Bacillati</taxon>
        <taxon>Bacillota</taxon>
        <taxon>Bacilli</taxon>
        <taxon>Bacillales</taxon>
        <taxon>Paenibacillaceae</taxon>
        <taxon>Paenibacillus</taxon>
    </lineage>
</organism>
<dbReference type="RefSeq" id="WP_068678707.1">
    <property type="nucleotide sequence ID" value="NZ_LYPA01000022.1"/>
</dbReference>
<accession>A0A1A5YTS9</accession>
<gene>
    <name evidence="1" type="ORF">A7K91_11055</name>
</gene>
<keyword evidence="2" id="KW-1185">Reference proteome</keyword>
<protein>
    <recommendedName>
        <fullName evidence="3">Gliding motility protein</fullName>
    </recommendedName>
</protein>
<dbReference type="STRING" id="1844972.A7K91_11055"/>
<comment type="caution">
    <text evidence="1">The sequence shown here is derived from an EMBL/GenBank/DDBJ whole genome shotgun (WGS) entry which is preliminary data.</text>
</comment>
<dbReference type="AlphaFoldDB" id="A0A1A5YTS9"/>
<dbReference type="OrthoDB" id="6556030at2"/>
<proteinExistence type="predicted"/>
<evidence type="ECO:0000313" key="1">
    <source>
        <dbReference type="EMBL" id="OBR69041.1"/>
    </source>
</evidence>
<dbReference type="Proteomes" id="UP000092024">
    <property type="component" value="Unassembled WGS sequence"/>
</dbReference>
<dbReference type="EMBL" id="LYPA01000022">
    <property type="protein sequence ID" value="OBR69041.1"/>
    <property type="molecule type" value="Genomic_DNA"/>
</dbReference>
<evidence type="ECO:0008006" key="3">
    <source>
        <dbReference type="Google" id="ProtNLM"/>
    </source>
</evidence>